<feature type="domain" description="Solute-binding protein family 3/N-terminal" evidence="2">
    <location>
        <begin position="32"/>
        <end position="252"/>
    </location>
</feature>
<feature type="chain" id="PRO_5011467777" evidence="1">
    <location>
        <begin position="25"/>
        <end position="270"/>
    </location>
</feature>
<sequence>MCRPLHLLPVLLFIHCLLPLVVSAHEQSAPLRIITEHSPPASYLNEQGKVAGATTELITQLANQLDEDIRIELMPWARAFYTATSQPRTALFETALSEERKPLFHWVGPLKVYRLWVYGRQDRLTGPINLAELSRSYIACESLDSIYLQYWQQLGFTTERRLALTPRKAQCRDMFLQQRVDLIIWNELFAGSLQQDLRQQGTELVPLMPIDDIYLYLVFSLDHSVAYIQQWQDALEQSYRDGSMRALYQGVFPEAVIQRLEAFAQQPLPN</sequence>
<dbReference type="SUPFAM" id="SSF53850">
    <property type="entry name" value="Periplasmic binding protein-like II"/>
    <property type="match status" value="1"/>
</dbReference>
<keyword evidence="4" id="KW-1185">Reference proteome</keyword>
<dbReference type="PANTHER" id="PTHR38834:SF3">
    <property type="entry name" value="SOLUTE-BINDING PROTEIN FAMILY 3_N-TERMINAL DOMAIN-CONTAINING PROTEIN"/>
    <property type="match status" value="1"/>
</dbReference>
<evidence type="ECO:0000313" key="4">
    <source>
        <dbReference type="Proteomes" id="UP000198773"/>
    </source>
</evidence>
<dbReference type="InterPro" id="IPR001638">
    <property type="entry name" value="Solute-binding_3/MltF_N"/>
</dbReference>
<dbReference type="STRING" id="152573.SAMN04488051_104197"/>
<dbReference type="Pfam" id="PF00497">
    <property type="entry name" value="SBP_bac_3"/>
    <property type="match status" value="1"/>
</dbReference>
<evidence type="ECO:0000259" key="2">
    <source>
        <dbReference type="Pfam" id="PF00497"/>
    </source>
</evidence>
<organism evidence="3 4">
    <name type="scientific">Alkalimonas amylolytica</name>
    <dbReference type="NCBI Taxonomy" id="152573"/>
    <lineage>
        <taxon>Bacteria</taxon>
        <taxon>Pseudomonadati</taxon>
        <taxon>Pseudomonadota</taxon>
        <taxon>Gammaproteobacteria</taxon>
        <taxon>Alkalimonas</taxon>
    </lineage>
</organism>
<proteinExistence type="predicted"/>
<evidence type="ECO:0000256" key="1">
    <source>
        <dbReference type="SAM" id="SignalP"/>
    </source>
</evidence>
<dbReference type="Proteomes" id="UP000198773">
    <property type="component" value="Unassembled WGS sequence"/>
</dbReference>
<gene>
    <name evidence="3" type="ORF">SAMN04488051_104197</name>
</gene>
<protein>
    <submittedName>
        <fullName evidence="3">Amino acid ABC transporter substrate-binding protein, PAAT family</fullName>
    </submittedName>
</protein>
<accession>A0A1H4CK33</accession>
<keyword evidence="1" id="KW-0732">Signal</keyword>
<dbReference type="EMBL" id="FNRM01000004">
    <property type="protein sequence ID" value="SEA60670.1"/>
    <property type="molecule type" value="Genomic_DNA"/>
</dbReference>
<dbReference type="PANTHER" id="PTHR38834">
    <property type="entry name" value="PERIPLASMIC SUBSTRATE BINDING PROTEIN FAMILY 3"/>
    <property type="match status" value="1"/>
</dbReference>
<dbReference type="AlphaFoldDB" id="A0A1H4CK33"/>
<feature type="signal peptide" evidence="1">
    <location>
        <begin position="1"/>
        <end position="24"/>
    </location>
</feature>
<name>A0A1H4CK33_ALKAM</name>
<reference evidence="3 4" key="1">
    <citation type="submission" date="2016-10" db="EMBL/GenBank/DDBJ databases">
        <authorList>
            <person name="de Groot N.N."/>
        </authorList>
    </citation>
    <scope>NUCLEOTIDE SEQUENCE [LARGE SCALE GENOMIC DNA]</scope>
    <source>
        <strain evidence="3 4">CGMCC 1.3430</strain>
    </source>
</reference>
<evidence type="ECO:0000313" key="3">
    <source>
        <dbReference type="EMBL" id="SEA60670.1"/>
    </source>
</evidence>
<dbReference type="Gene3D" id="3.40.190.10">
    <property type="entry name" value="Periplasmic binding protein-like II"/>
    <property type="match status" value="2"/>
</dbReference>